<proteinExistence type="predicted"/>
<keyword evidence="3" id="KW-1185">Reference proteome</keyword>
<dbReference type="Proteomes" id="UP000290975">
    <property type="component" value="Unassembled WGS sequence"/>
</dbReference>
<protein>
    <recommendedName>
        <fullName evidence="4">C-type lysozyme inhibitor domain-containing protein</fullName>
    </recommendedName>
</protein>
<evidence type="ECO:0000256" key="1">
    <source>
        <dbReference type="SAM" id="MobiDB-lite"/>
    </source>
</evidence>
<sequence>MSAAGCSSQAPSSNPHDEDHFAGTNPQIIGRHVYECDDGAKITVDFLADGLTIEMRRTAGGKPARLSAPGQGLQYIGDRITADAIGGQMTINRQGHPAQACRRI</sequence>
<dbReference type="EMBL" id="BBQY01000006">
    <property type="protein sequence ID" value="GBH30811.1"/>
    <property type="molecule type" value="Genomic_DNA"/>
</dbReference>
<name>A0A401J2E6_SPHXE</name>
<dbReference type="AlphaFoldDB" id="A0A401J2E6"/>
<accession>A0A401J2E6</accession>
<feature type="region of interest" description="Disordered" evidence="1">
    <location>
        <begin position="1"/>
        <end position="24"/>
    </location>
</feature>
<evidence type="ECO:0000313" key="3">
    <source>
        <dbReference type="Proteomes" id="UP000290975"/>
    </source>
</evidence>
<evidence type="ECO:0008006" key="4">
    <source>
        <dbReference type="Google" id="ProtNLM"/>
    </source>
</evidence>
<feature type="compositionally biased region" description="Polar residues" evidence="1">
    <location>
        <begin position="1"/>
        <end position="14"/>
    </location>
</feature>
<organism evidence="2 3">
    <name type="scientific">Sphingobium xenophagum</name>
    <dbReference type="NCBI Taxonomy" id="121428"/>
    <lineage>
        <taxon>Bacteria</taxon>
        <taxon>Pseudomonadati</taxon>
        <taxon>Pseudomonadota</taxon>
        <taxon>Alphaproteobacteria</taxon>
        <taxon>Sphingomonadales</taxon>
        <taxon>Sphingomonadaceae</taxon>
        <taxon>Sphingobium</taxon>
    </lineage>
</organism>
<comment type="caution">
    <text evidence="2">The sequence shown here is derived from an EMBL/GenBank/DDBJ whole genome shotgun (WGS) entry which is preliminary data.</text>
</comment>
<gene>
    <name evidence="2" type="ORF">MBESOW_P2066</name>
</gene>
<evidence type="ECO:0000313" key="2">
    <source>
        <dbReference type="EMBL" id="GBH30811.1"/>
    </source>
</evidence>
<dbReference type="RefSeq" id="WP_262503582.1">
    <property type="nucleotide sequence ID" value="NZ_BBQY01000006.1"/>
</dbReference>
<reference evidence="2 3" key="1">
    <citation type="submission" date="2014-12" db="EMBL/GenBank/DDBJ databases">
        <title>Whole genome sequencing of Sphingobium xenophagum OW59.</title>
        <authorList>
            <person name="Ohta Y."/>
            <person name="Nishi S."/>
            <person name="Hatada Y."/>
        </authorList>
    </citation>
    <scope>NUCLEOTIDE SEQUENCE [LARGE SCALE GENOMIC DNA]</scope>
    <source>
        <strain evidence="2 3">OW59</strain>
    </source>
</reference>